<gene>
    <name evidence="2" type="ORF">M2A_0101</name>
</gene>
<dbReference type="Gene3D" id="6.20.150.10">
    <property type="match status" value="1"/>
</dbReference>
<dbReference type="RefSeq" id="WP_081875266.1">
    <property type="nucleotide sequence ID" value="NZ_BBIO01000001.1"/>
</dbReference>
<reference evidence="2 3" key="1">
    <citation type="submission" date="2014-07" db="EMBL/GenBank/DDBJ databases">
        <title>Tepidicaulis marinum gen. nov., sp. nov., a novel marine bacterium denitrifying nitrate to nitrous oxide strictly under microaerobic conditions.</title>
        <authorList>
            <person name="Takeuchi M."/>
            <person name="Yamagishi T."/>
            <person name="Kamagata Y."/>
            <person name="Oshima K."/>
            <person name="Hattori M."/>
            <person name="Katayama T."/>
            <person name="Hanada S."/>
            <person name="Tamaki H."/>
            <person name="Marumo K."/>
            <person name="Maeda H."/>
            <person name="Nedachi M."/>
            <person name="Iwasaki W."/>
            <person name="Suwa Y."/>
            <person name="Sakata S."/>
        </authorList>
    </citation>
    <scope>NUCLEOTIDE SEQUENCE [LARGE SCALE GENOMIC DNA]</scope>
    <source>
        <strain evidence="2 3">MA2</strain>
    </source>
</reference>
<keyword evidence="3" id="KW-1185">Reference proteome</keyword>
<dbReference type="InterPro" id="IPR037026">
    <property type="entry name" value="Vgr_OB-fold_dom_sf"/>
</dbReference>
<accession>A0A081B6D4</accession>
<evidence type="ECO:0000259" key="1">
    <source>
        <dbReference type="Pfam" id="PF04717"/>
    </source>
</evidence>
<comment type="caution">
    <text evidence="2">The sequence shown here is derived from an EMBL/GenBank/DDBJ whole genome shotgun (WGS) entry which is preliminary data.</text>
</comment>
<dbReference type="AlphaFoldDB" id="A0A081B6D4"/>
<dbReference type="Gene3D" id="2.40.50.230">
    <property type="entry name" value="Gp5 N-terminal domain"/>
    <property type="match status" value="1"/>
</dbReference>
<proteinExistence type="predicted"/>
<dbReference type="STRING" id="1333998.M2A_0101"/>
<evidence type="ECO:0000313" key="3">
    <source>
        <dbReference type="Proteomes" id="UP000028702"/>
    </source>
</evidence>
<organism evidence="2 3">
    <name type="scientific">Tepidicaulis marinus</name>
    <dbReference type="NCBI Taxonomy" id="1333998"/>
    <lineage>
        <taxon>Bacteria</taxon>
        <taxon>Pseudomonadati</taxon>
        <taxon>Pseudomonadota</taxon>
        <taxon>Alphaproteobacteria</taxon>
        <taxon>Hyphomicrobiales</taxon>
        <taxon>Parvibaculaceae</taxon>
        <taxon>Tepidicaulis</taxon>
    </lineage>
</organism>
<dbReference type="Proteomes" id="UP000028702">
    <property type="component" value="Unassembled WGS sequence"/>
</dbReference>
<feature type="domain" description="Gp5/Type VI secretion system Vgr protein OB-fold" evidence="1">
    <location>
        <begin position="21"/>
        <end position="87"/>
    </location>
</feature>
<dbReference type="eggNOG" id="COG4540">
    <property type="taxonomic scope" value="Bacteria"/>
</dbReference>
<protein>
    <submittedName>
        <fullName evidence="2">Phage baseplate assembly protein V</fullName>
    </submittedName>
</protein>
<name>A0A081B6D4_9HYPH</name>
<evidence type="ECO:0000313" key="2">
    <source>
        <dbReference type="EMBL" id="GAK43602.1"/>
    </source>
</evidence>
<dbReference type="Pfam" id="PF04717">
    <property type="entry name" value="Phage_base_V"/>
    <property type="match status" value="1"/>
</dbReference>
<dbReference type="NCBIfam" id="TIGR01644">
    <property type="entry name" value="phage_P2_V"/>
    <property type="match status" value="1"/>
</dbReference>
<dbReference type="InterPro" id="IPR006531">
    <property type="entry name" value="Gp5/Vgr_OB"/>
</dbReference>
<dbReference type="InterPro" id="IPR013046">
    <property type="entry name" value="GpV/Gp45"/>
</dbReference>
<sequence length="215" mass="22200">MLDLEYRIAELERRLANIAQLGTISAADYGKARVRVNIGERQSGWLPWVTARAGGDRTWWAPEIGEQVLVISPSGNPAQGIVMPAIYSQAAPAPGASADVARIEFADGTVIEYSRGEGRLFANVKGDVEVVAEGTVTVDAGGDVTVTSAASIAVEASANVSITAPFVSIQSTEGGAAQASLKGNFSLEGNLDVTGNINATGDILAGGANSNHHDH</sequence>
<dbReference type="EMBL" id="BBIO01000001">
    <property type="protein sequence ID" value="GAK43602.1"/>
    <property type="molecule type" value="Genomic_DNA"/>
</dbReference>